<evidence type="ECO:0000313" key="8">
    <source>
        <dbReference type="Proteomes" id="UP000193922"/>
    </source>
</evidence>
<dbReference type="GeneID" id="63803676"/>
<organism evidence="7 8">
    <name type="scientific">Linderina pennispora</name>
    <dbReference type="NCBI Taxonomy" id="61395"/>
    <lineage>
        <taxon>Eukaryota</taxon>
        <taxon>Fungi</taxon>
        <taxon>Fungi incertae sedis</taxon>
        <taxon>Zoopagomycota</taxon>
        <taxon>Kickxellomycotina</taxon>
        <taxon>Kickxellomycetes</taxon>
        <taxon>Kickxellales</taxon>
        <taxon>Kickxellaceae</taxon>
        <taxon>Linderina</taxon>
    </lineage>
</organism>
<keyword evidence="2 6" id="KW-0812">Transmembrane</keyword>
<dbReference type="OrthoDB" id="202672at2759"/>
<keyword evidence="3" id="KW-0256">Endoplasmic reticulum</keyword>
<name>A0A1Y1WCK4_9FUNG</name>
<proteinExistence type="predicted"/>
<comment type="subcellular location">
    <subcellularLocation>
        <location evidence="1">Endoplasmic reticulum membrane</location>
        <topology evidence="1">Multi-pass membrane protein</topology>
    </subcellularLocation>
</comment>
<evidence type="ECO:0000256" key="4">
    <source>
        <dbReference type="ARBA" id="ARBA00022989"/>
    </source>
</evidence>
<dbReference type="EMBL" id="MCFD01000004">
    <property type="protein sequence ID" value="ORX71269.1"/>
    <property type="molecule type" value="Genomic_DNA"/>
</dbReference>
<accession>A0A1Y1WCK4</accession>
<dbReference type="Pfam" id="PF11779">
    <property type="entry name" value="SPT_ssu-like"/>
    <property type="match status" value="1"/>
</dbReference>
<keyword evidence="4 6" id="KW-1133">Transmembrane helix</keyword>
<evidence type="ECO:0000256" key="5">
    <source>
        <dbReference type="ARBA" id="ARBA00023136"/>
    </source>
</evidence>
<sequence length="52" mass="6058">MASVVLSKVKRMNQKYELNLGLYVLEPWEKYVVNTFVMVCVFFVVSMLARIA</sequence>
<evidence type="ECO:0000256" key="1">
    <source>
        <dbReference type="ARBA" id="ARBA00004477"/>
    </source>
</evidence>
<gene>
    <name evidence="7" type="ORF">DL89DRAFT_266285</name>
</gene>
<keyword evidence="5 6" id="KW-0472">Membrane</keyword>
<dbReference type="InterPro" id="IPR024512">
    <property type="entry name" value="Ser_palmitoyltrfase_ssu-like"/>
</dbReference>
<dbReference type="GO" id="GO:0005789">
    <property type="term" value="C:endoplasmic reticulum membrane"/>
    <property type="evidence" value="ECO:0007669"/>
    <property type="project" value="UniProtKB-SubCell"/>
</dbReference>
<dbReference type="RefSeq" id="XP_040744784.1">
    <property type="nucleotide sequence ID" value="XM_040887028.1"/>
</dbReference>
<protein>
    <submittedName>
        <fullName evidence="7">Uncharacterized protein</fullName>
    </submittedName>
</protein>
<feature type="transmembrane region" description="Helical" evidence="6">
    <location>
        <begin position="31"/>
        <end position="49"/>
    </location>
</feature>
<reference evidence="7 8" key="1">
    <citation type="submission" date="2016-07" db="EMBL/GenBank/DDBJ databases">
        <title>Pervasive Adenine N6-methylation of Active Genes in Fungi.</title>
        <authorList>
            <consortium name="DOE Joint Genome Institute"/>
            <person name="Mondo S.J."/>
            <person name="Dannebaum R.O."/>
            <person name="Kuo R.C."/>
            <person name="Labutti K."/>
            <person name="Haridas S."/>
            <person name="Kuo A."/>
            <person name="Salamov A."/>
            <person name="Ahrendt S.R."/>
            <person name="Lipzen A."/>
            <person name="Sullivan W."/>
            <person name="Andreopoulos W.B."/>
            <person name="Clum A."/>
            <person name="Lindquist E."/>
            <person name="Daum C."/>
            <person name="Ramamoorthy G.K."/>
            <person name="Gryganskyi A."/>
            <person name="Culley D."/>
            <person name="Magnuson J.K."/>
            <person name="James T.Y."/>
            <person name="O'Malley M.A."/>
            <person name="Stajich J.E."/>
            <person name="Spatafora J.W."/>
            <person name="Visel A."/>
            <person name="Grigoriev I.V."/>
        </authorList>
    </citation>
    <scope>NUCLEOTIDE SEQUENCE [LARGE SCALE GENOMIC DNA]</scope>
    <source>
        <strain evidence="7 8">ATCC 12442</strain>
    </source>
</reference>
<evidence type="ECO:0000256" key="6">
    <source>
        <dbReference type="SAM" id="Phobius"/>
    </source>
</evidence>
<comment type="caution">
    <text evidence="7">The sequence shown here is derived from an EMBL/GenBank/DDBJ whole genome shotgun (WGS) entry which is preliminary data.</text>
</comment>
<dbReference type="AlphaFoldDB" id="A0A1Y1WCK4"/>
<keyword evidence="8" id="KW-1185">Reference proteome</keyword>
<evidence type="ECO:0000256" key="3">
    <source>
        <dbReference type="ARBA" id="ARBA00022824"/>
    </source>
</evidence>
<dbReference type="Proteomes" id="UP000193922">
    <property type="component" value="Unassembled WGS sequence"/>
</dbReference>
<evidence type="ECO:0000313" key="7">
    <source>
        <dbReference type="EMBL" id="ORX71269.1"/>
    </source>
</evidence>
<evidence type="ECO:0000256" key="2">
    <source>
        <dbReference type="ARBA" id="ARBA00022692"/>
    </source>
</evidence>